<organism evidence="3 4">
    <name type="scientific">Mycena albidolilacea</name>
    <dbReference type="NCBI Taxonomy" id="1033008"/>
    <lineage>
        <taxon>Eukaryota</taxon>
        <taxon>Fungi</taxon>
        <taxon>Dikarya</taxon>
        <taxon>Basidiomycota</taxon>
        <taxon>Agaricomycotina</taxon>
        <taxon>Agaricomycetes</taxon>
        <taxon>Agaricomycetidae</taxon>
        <taxon>Agaricales</taxon>
        <taxon>Marasmiineae</taxon>
        <taxon>Mycenaceae</taxon>
        <taxon>Mycena</taxon>
    </lineage>
</organism>
<gene>
    <name evidence="3" type="ORF">DFH08DRAFT_817960</name>
</gene>
<comment type="caution">
    <text evidence="3">The sequence shown here is derived from an EMBL/GenBank/DDBJ whole genome shotgun (WGS) entry which is preliminary data.</text>
</comment>
<name>A0AAD6ZGY0_9AGAR</name>
<evidence type="ECO:0000256" key="1">
    <source>
        <dbReference type="SAM" id="MobiDB-lite"/>
    </source>
</evidence>
<evidence type="ECO:0000256" key="2">
    <source>
        <dbReference type="SAM" id="Phobius"/>
    </source>
</evidence>
<feature type="compositionally biased region" description="Low complexity" evidence="1">
    <location>
        <begin position="259"/>
        <end position="273"/>
    </location>
</feature>
<evidence type="ECO:0000313" key="4">
    <source>
        <dbReference type="Proteomes" id="UP001218218"/>
    </source>
</evidence>
<keyword evidence="2" id="KW-0812">Transmembrane</keyword>
<keyword evidence="4" id="KW-1185">Reference proteome</keyword>
<dbReference type="Proteomes" id="UP001218218">
    <property type="component" value="Unassembled WGS sequence"/>
</dbReference>
<sequence>MAGLIHLVQVPDLEKRIHRYRSEPSTFTRTSVVSLLVVSGLILLFIVNAAFPAFMQYQVIIRSLITRHPRKRRRHWSFITPCQWCQYFVPEDRLFSIFICGILTTTIVLNSKYCFSFGGNKYHCYYFETVESFPRILYLHQTIQQAGIKPDSHIYVQFPLLGGVKSSSAAMDIDSENCSSSCQRRQTKNSKKYAEAIDAEKLDENGLPTTCMSAPQQLADSLPSKTILTTSKHHKASGSKEKAPGKKRAQRLPAEEDSSSPLPTANSAPSTAATKDKGASDNFVLCFFFIAHSCCNSEQVDSDADGTVEEDTKYYKCWHGNQKVVKITKKMCDLTGHLQRTFPAHFRLCEVLNKHGGSSTAEEIQITNSKKVIDTVTVKKYLQELDNISHNIKFMLEQQIDESPELWDQKEVDTLIAKWIATCDQPFSTVEEPEFHAMLEYAYYHRSSEALKILD</sequence>
<keyword evidence="2" id="KW-1133">Transmembrane helix</keyword>
<dbReference type="EMBL" id="JARIHO010000048">
    <property type="protein sequence ID" value="KAJ7322813.1"/>
    <property type="molecule type" value="Genomic_DNA"/>
</dbReference>
<keyword evidence="2" id="KW-0472">Membrane</keyword>
<protein>
    <submittedName>
        <fullName evidence="3">Uncharacterized protein</fullName>
    </submittedName>
</protein>
<proteinExistence type="predicted"/>
<evidence type="ECO:0000313" key="3">
    <source>
        <dbReference type="EMBL" id="KAJ7322813.1"/>
    </source>
</evidence>
<feature type="region of interest" description="Disordered" evidence="1">
    <location>
        <begin position="229"/>
        <end position="274"/>
    </location>
</feature>
<accession>A0AAD6ZGY0</accession>
<reference evidence="3" key="1">
    <citation type="submission" date="2023-03" db="EMBL/GenBank/DDBJ databases">
        <title>Massive genome expansion in bonnet fungi (Mycena s.s.) driven by repeated elements and novel gene families across ecological guilds.</title>
        <authorList>
            <consortium name="Lawrence Berkeley National Laboratory"/>
            <person name="Harder C.B."/>
            <person name="Miyauchi S."/>
            <person name="Viragh M."/>
            <person name="Kuo A."/>
            <person name="Thoen E."/>
            <person name="Andreopoulos B."/>
            <person name="Lu D."/>
            <person name="Skrede I."/>
            <person name="Drula E."/>
            <person name="Henrissat B."/>
            <person name="Morin E."/>
            <person name="Kohler A."/>
            <person name="Barry K."/>
            <person name="LaButti K."/>
            <person name="Morin E."/>
            <person name="Salamov A."/>
            <person name="Lipzen A."/>
            <person name="Mereny Z."/>
            <person name="Hegedus B."/>
            <person name="Baldrian P."/>
            <person name="Stursova M."/>
            <person name="Weitz H."/>
            <person name="Taylor A."/>
            <person name="Grigoriev I.V."/>
            <person name="Nagy L.G."/>
            <person name="Martin F."/>
            <person name="Kauserud H."/>
        </authorList>
    </citation>
    <scope>NUCLEOTIDE SEQUENCE</scope>
    <source>
        <strain evidence="3">CBHHK002</strain>
    </source>
</reference>
<dbReference type="AlphaFoldDB" id="A0AAD6ZGY0"/>
<feature type="transmembrane region" description="Helical" evidence="2">
    <location>
        <begin position="32"/>
        <end position="65"/>
    </location>
</feature>